<dbReference type="Proteomes" id="UP000800036">
    <property type="component" value="Unassembled WGS sequence"/>
</dbReference>
<evidence type="ECO:0000256" key="2">
    <source>
        <dbReference type="SAM" id="Phobius"/>
    </source>
</evidence>
<accession>A0A6A5UIM1</accession>
<feature type="transmembrane region" description="Helical" evidence="2">
    <location>
        <begin position="348"/>
        <end position="369"/>
    </location>
</feature>
<feature type="transmembrane region" description="Helical" evidence="2">
    <location>
        <begin position="322"/>
        <end position="341"/>
    </location>
</feature>
<evidence type="ECO:0000313" key="3">
    <source>
        <dbReference type="EMBL" id="KAF1964504.1"/>
    </source>
</evidence>
<feature type="transmembrane region" description="Helical" evidence="2">
    <location>
        <begin position="54"/>
        <end position="77"/>
    </location>
</feature>
<evidence type="ECO:0008006" key="5">
    <source>
        <dbReference type="Google" id="ProtNLM"/>
    </source>
</evidence>
<feature type="transmembrane region" description="Helical" evidence="2">
    <location>
        <begin position="119"/>
        <end position="138"/>
    </location>
</feature>
<gene>
    <name evidence="3" type="ORF">BU23DRAFT_604757</name>
</gene>
<dbReference type="InterPro" id="IPR036259">
    <property type="entry name" value="MFS_trans_sf"/>
</dbReference>
<feature type="transmembrane region" description="Helical" evidence="2">
    <location>
        <begin position="375"/>
        <end position="395"/>
    </location>
</feature>
<reference evidence="3" key="1">
    <citation type="journal article" date="2020" name="Stud. Mycol.">
        <title>101 Dothideomycetes genomes: a test case for predicting lifestyles and emergence of pathogens.</title>
        <authorList>
            <person name="Haridas S."/>
            <person name="Albert R."/>
            <person name="Binder M."/>
            <person name="Bloem J."/>
            <person name="Labutti K."/>
            <person name="Salamov A."/>
            <person name="Andreopoulos B."/>
            <person name="Baker S."/>
            <person name="Barry K."/>
            <person name="Bills G."/>
            <person name="Bluhm B."/>
            <person name="Cannon C."/>
            <person name="Castanera R."/>
            <person name="Culley D."/>
            <person name="Daum C."/>
            <person name="Ezra D."/>
            <person name="Gonzalez J."/>
            <person name="Henrissat B."/>
            <person name="Kuo A."/>
            <person name="Liang C."/>
            <person name="Lipzen A."/>
            <person name="Lutzoni F."/>
            <person name="Magnuson J."/>
            <person name="Mondo S."/>
            <person name="Nolan M."/>
            <person name="Ohm R."/>
            <person name="Pangilinan J."/>
            <person name="Park H.-J."/>
            <person name="Ramirez L."/>
            <person name="Alfaro M."/>
            <person name="Sun H."/>
            <person name="Tritt A."/>
            <person name="Yoshinaga Y."/>
            <person name="Zwiers L.-H."/>
            <person name="Turgeon B."/>
            <person name="Goodwin S."/>
            <person name="Spatafora J."/>
            <person name="Crous P."/>
            <person name="Grigoriev I."/>
        </authorList>
    </citation>
    <scope>NUCLEOTIDE SEQUENCE</scope>
    <source>
        <strain evidence="3">CBS 107.79</strain>
    </source>
</reference>
<evidence type="ECO:0000256" key="1">
    <source>
        <dbReference type="SAM" id="MobiDB-lite"/>
    </source>
</evidence>
<protein>
    <recommendedName>
        <fullName evidence="5">MFS general substrate transporter</fullName>
    </recommendedName>
</protein>
<keyword evidence="2" id="KW-0812">Transmembrane</keyword>
<feature type="transmembrane region" description="Helical" evidence="2">
    <location>
        <begin position="144"/>
        <end position="162"/>
    </location>
</feature>
<proteinExistence type="predicted"/>
<keyword evidence="4" id="KW-1185">Reference proteome</keyword>
<dbReference type="AlphaFoldDB" id="A0A6A5UIM1"/>
<sequence length="471" mass="51814">MPSSGSYGMRRNVSRLDVAPNKPNRPSTEISRSQTATATAQDDQAKQDKTRRVIAYYTHALVTLHAFGIPLSAGLTLEYYFNNCFVTTPLANLGLIFGIQWIGIFAMEPLAAVMFRWKHWRRASISVAVITVLCHAVMARGTRLWTLTLGMRALLGVCLGFLRSVTLRCLASHYNDDIAGSSMQSGAAAMLGAVFYSLIAWVFLRRDNYKNLAWANFYIVLFTLTPALAGLFRAPMLENIAAGIPRQKRSMPILRHHKSARTMQSQHEFEEAVTQTNPKLALVANSCSLGGYVLIFAFVFVWPTFFPLLFSSRPIYEYPEYADYWLIGSFAAATFTATLFAHPWPRRGLGVVNAFTAAGIFAGSLLLIAAWTPNFWVWGVISVLYGFCLGPLLALHRKVLDLSCKYRTTTVPFPAGLGILAFGGIGLSSFMIQKSGSGSLALTVSGAAMVVGGCCMMVGSWLKYPKKYVVI</sequence>
<feature type="compositionally biased region" description="Polar residues" evidence="1">
    <location>
        <begin position="24"/>
        <end position="33"/>
    </location>
</feature>
<keyword evidence="2" id="KW-1133">Transmembrane helix</keyword>
<name>A0A6A5UIM1_9PLEO</name>
<feature type="transmembrane region" description="Helical" evidence="2">
    <location>
        <begin position="183"/>
        <end position="203"/>
    </location>
</feature>
<organism evidence="3 4">
    <name type="scientific">Bimuria novae-zelandiae CBS 107.79</name>
    <dbReference type="NCBI Taxonomy" id="1447943"/>
    <lineage>
        <taxon>Eukaryota</taxon>
        <taxon>Fungi</taxon>
        <taxon>Dikarya</taxon>
        <taxon>Ascomycota</taxon>
        <taxon>Pezizomycotina</taxon>
        <taxon>Dothideomycetes</taxon>
        <taxon>Pleosporomycetidae</taxon>
        <taxon>Pleosporales</taxon>
        <taxon>Massarineae</taxon>
        <taxon>Didymosphaeriaceae</taxon>
        <taxon>Bimuria</taxon>
    </lineage>
</organism>
<evidence type="ECO:0000313" key="4">
    <source>
        <dbReference type="Proteomes" id="UP000800036"/>
    </source>
</evidence>
<dbReference type="SUPFAM" id="SSF103473">
    <property type="entry name" value="MFS general substrate transporter"/>
    <property type="match status" value="1"/>
</dbReference>
<dbReference type="OrthoDB" id="3797192at2759"/>
<feature type="transmembrane region" description="Helical" evidence="2">
    <location>
        <begin position="289"/>
        <end position="310"/>
    </location>
</feature>
<dbReference type="EMBL" id="ML976785">
    <property type="protein sequence ID" value="KAF1964504.1"/>
    <property type="molecule type" value="Genomic_DNA"/>
</dbReference>
<feature type="transmembrane region" description="Helical" evidence="2">
    <location>
        <begin position="215"/>
        <end position="232"/>
    </location>
</feature>
<dbReference type="Gene3D" id="1.20.1250.20">
    <property type="entry name" value="MFS general substrate transporter like domains"/>
    <property type="match status" value="1"/>
</dbReference>
<feature type="transmembrane region" description="Helical" evidence="2">
    <location>
        <begin position="89"/>
        <end position="107"/>
    </location>
</feature>
<feature type="transmembrane region" description="Helical" evidence="2">
    <location>
        <begin position="439"/>
        <end position="462"/>
    </location>
</feature>
<keyword evidence="2" id="KW-0472">Membrane</keyword>
<feature type="transmembrane region" description="Helical" evidence="2">
    <location>
        <begin position="415"/>
        <end position="433"/>
    </location>
</feature>
<feature type="region of interest" description="Disordered" evidence="1">
    <location>
        <begin position="1"/>
        <end position="45"/>
    </location>
</feature>